<gene>
    <name evidence="1" type="ORF">Llon_1867</name>
</gene>
<protein>
    <submittedName>
        <fullName evidence="1">Putative FlgJ-like protein</fullName>
    </submittedName>
</protein>
<keyword evidence="2" id="KW-1185">Reference proteome</keyword>
<accession>A0A0W0VHU5</accession>
<dbReference type="EMBL" id="LNYK01000033">
    <property type="protein sequence ID" value="KTD19695.1"/>
    <property type="molecule type" value="Genomic_DNA"/>
</dbReference>
<evidence type="ECO:0000313" key="2">
    <source>
        <dbReference type="Proteomes" id="UP000054997"/>
    </source>
</evidence>
<dbReference type="OrthoDB" id="5635939at2"/>
<sequence length="185" mass="21838">MHNNMEIKPHPSFLEILFAHKSKVSSIFRDIIGIHEINHIAVSCINARKELITFSSTPALEYNLFSSNLWCFDKTYQAHWYERCTQSSWQSLYSPARYDELYYIKQGRHRYPLGMSLAAKWQDQFFIYSLASRKSCQNTHDLFSQEYESFYKIGQYCSSSLIPLFTQMFNYCEAHPLQLQPIGML</sequence>
<evidence type="ECO:0000313" key="1">
    <source>
        <dbReference type="EMBL" id="KTD19695.1"/>
    </source>
</evidence>
<comment type="caution">
    <text evidence="1">The sequence shown here is derived from an EMBL/GenBank/DDBJ whole genome shotgun (WGS) entry which is preliminary data.</text>
</comment>
<reference evidence="1 2" key="1">
    <citation type="submission" date="2015-11" db="EMBL/GenBank/DDBJ databases">
        <title>Genomic analysis of 38 Legionella species identifies large and diverse effector repertoires.</title>
        <authorList>
            <person name="Burstein D."/>
            <person name="Amaro F."/>
            <person name="Zusman T."/>
            <person name="Lifshitz Z."/>
            <person name="Cohen O."/>
            <person name="Gilbert J.A."/>
            <person name="Pupko T."/>
            <person name="Shuman H.A."/>
            <person name="Segal G."/>
        </authorList>
    </citation>
    <scope>NUCLEOTIDE SEQUENCE [LARGE SCALE GENOMIC DNA]</scope>
    <source>
        <strain evidence="1 2">ATCC 49505</strain>
    </source>
</reference>
<dbReference type="AlphaFoldDB" id="A0A0W0VHU5"/>
<dbReference type="RefSeq" id="WP_058529846.1">
    <property type="nucleotide sequence ID" value="NZ_CAAAHZ010000001.1"/>
</dbReference>
<dbReference type="STRING" id="45068.Llon_1867"/>
<dbReference type="Proteomes" id="UP000054997">
    <property type="component" value="Unassembled WGS sequence"/>
</dbReference>
<name>A0A0W0VHU5_9GAMM</name>
<dbReference type="PATRIC" id="fig|45068.5.peg.2027"/>
<organism evidence="1 2">
    <name type="scientific">Legionella londiniensis</name>
    <dbReference type="NCBI Taxonomy" id="45068"/>
    <lineage>
        <taxon>Bacteria</taxon>
        <taxon>Pseudomonadati</taxon>
        <taxon>Pseudomonadota</taxon>
        <taxon>Gammaproteobacteria</taxon>
        <taxon>Legionellales</taxon>
        <taxon>Legionellaceae</taxon>
        <taxon>Legionella</taxon>
    </lineage>
</organism>
<proteinExistence type="predicted"/>